<dbReference type="AlphaFoldDB" id="A0A835ZR76"/>
<protein>
    <submittedName>
        <fullName evidence="1">Uncharacterized protein</fullName>
    </submittedName>
</protein>
<evidence type="ECO:0000313" key="1">
    <source>
        <dbReference type="EMBL" id="KAG5199530.1"/>
    </source>
</evidence>
<dbReference type="EMBL" id="JAEMGP010000015">
    <property type="protein sequence ID" value="KAG5199530.1"/>
    <property type="molecule type" value="Genomic_DNA"/>
</dbReference>
<name>A0A835ZR76_SHEEP</name>
<gene>
    <name evidence="1" type="ORF">JEQ12_006009</name>
</gene>
<proteinExistence type="predicted"/>
<accession>A0A835ZR76</accession>
<evidence type="ECO:0000313" key="2">
    <source>
        <dbReference type="Proteomes" id="UP000664991"/>
    </source>
</evidence>
<sequence>MVQPQAPIPSDVFVSMPLQSKRFFFYPQEAPWSSCKSVYTLEGLAAAAAFQDIPLRLWIHGDSPVSLHGYLSALTPGPSSTVPLSPVPCASITCGLPLPPLPLQQARFGIGAYKWNPHSCFSAPKSCPQDPIPAGEQNSTESVFWWVLMIQAQRRAQCF</sequence>
<reference evidence="1 2" key="1">
    <citation type="submission" date="2020-12" db="EMBL/GenBank/DDBJ databases">
        <title>De novo assembly of Tibetan sheep genome.</title>
        <authorList>
            <person name="Li X."/>
        </authorList>
    </citation>
    <scope>NUCLEOTIDE SEQUENCE [LARGE SCALE GENOMIC DNA]</scope>
    <source>
        <tissue evidence="1">Heart</tissue>
    </source>
</reference>
<comment type="caution">
    <text evidence="1">The sequence shown here is derived from an EMBL/GenBank/DDBJ whole genome shotgun (WGS) entry which is preliminary data.</text>
</comment>
<organism evidence="1 2">
    <name type="scientific">Ovis aries</name>
    <name type="common">Sheep</name>
    <dbReference type="NCBI Taxonomy" id="9940"/>
    <lineage>
        <taxon>Eukaryota</taxon>
        <taxon>Metazoa</taxon>
        <taxon>Chordata</taxon>
        <taxon>Craniata</taxon>
        <taxon>Vertebrata</taxon>
        <taxon>Euteleostomi</taxon>
        <taxon>Mammalia</taxon>
        <taxon>Eutheria</taxon>
        <taxon>Laurasiatheria</taxon>
        <taxon>Artiodactyla</taxon>
        <taxon>Ruminantia</taxon>
        <taxon>Pecora</taxon>
        <taxon>Bovidae</taxon>
        <taxon>Caprinae</taxon>
        <taxon>Ovis</taxon>
    </lineage>
</organism>
<dbReference type="Proteomes" id="UP000664991">
    <property type="component" value="Chromosome 15"/>
</dbReference>